<dbReference type="OrthoDB" id="10258221at2759"/>
<dbReference type="InParanoid" id="D2VC36"/>
<dbReference type="InterPro" id="IPR050868">
    <property type="entry name" value="ELMO_domain-containing"/>
</dbReference>
<keyword evidence="4" id="KW-1185">Reference proteome</keyword>
<sequence length="420" mass="48012">MYYSNSNTSVASPSSSDQKTTAIIEESQGSRSNLAVENGTSPKQISPSEEKNIKIISANNSQAFIQNKIAGHAIVEDLELGLHHDEGKTSRSISNASSINSTSKLIEMQEMKHIPSKYIDFITAFDYFVNNGKDELNEIKKNIKYSQKDELSTISETYCFCLTKKKRVRFETLENDQLEELRNYLALMTIPFKNSNSVHVDICMEVFHAVLGKEINFDNSKENEEIIIHDKKESKSPITTEWETLGFLGPNLEEEFRGFGIFGALMLLYFCTYHQELSEKIYQLSKDEKKHFPFVISVLHLLKIAMDLVKNKRFNKYINQNQSVIFTIQVVHADICREFLKLWTNKSYTELDFHHVIESYTFEIVKKDSLAKQLLLPSSKSRERAATKATTTTTRSPSPSSPTISHQQPSTSLKNRTVFK</sequence>
<feature type="region of interest" description="Disordered" evidence="1">
    <location>
        <begin position="1"/>
        <end position="48"/>
    </location>
</feature>
<feature type="domain" description="ELMO" evidence="2">
    <location>
        <begin position="198"/>
        <end position="368"/>
    </location>
</feature>
<protein>
    <submittedName>
        <fullName evidence="3">Predicted protein</fullName>
    </submittedName>
</protein>
<dbReference type="PANTHER" id="PTHR12771:SF2">
    <property type="entry name" value="ELMO DOMAIN-CONTAINING PROTEIN 3"/>
    <property type="match status" value="1"/>
</dbReference>
<feature type="compositionally biased region" description="Low complexity" evidence="1">
    <location>
        <begin position="1"/>
        <end position="16"/>
    </location>
</feature>
<dbReference type="Proteomes" id="UP000006671">
    <property type="component" value="Unassembled WGS sequence"/>
</dbReference>
<dbReference type="KEGG" id="ngr:NAEGRDRAFT_66433"/>
<dbReference type="OMA" id="HADICRE"/>
<reference evidence="3 4" key="1">
    <citation type="journal article" date="2010" name="Cell">
        <title>The genome of Naegleria gruberi illuminates early eukaryotic versatility.</title>
        <authorList>
            <person name="Fritz-Laylin L.K."/>
            <person name="Prochnik S.E."/>
            <person name="Ginger M.L."/>
            <person name="Dacks J.B."/>
            <person name="Carpenter M.L."/>
            <person name="Field M.C."/>
            <person name="Kuo A."/>
            <person name="Paredez A."/>
            <person name="Chapman J."/>
            <person name="Pham J."/>
            <person name="Shu S."/>
            <person name="Neupane R."/>
            <person name="Cipriano M."/>
            <person name="Mancuso J."/>
            <person name="Tu H."/>
            <person name="Salamov A."/>
            <person name="Lindquist E."/>
            <person name="Shapiro H."/>
            <person name="Lucas S."/>
            <person name="Grigoriev I.V."/>
            <person name="Cande W.Z."/>
            <person name="Fulton C."/>
            <person name="Rokhsar D.S."/>
            <person name="Dawson S.C."/>
        </authorList>
    </citation>
    <scope>NUCLEOTIDE SEQUENCE [LARGE SCALE GENOMIC DNA]</scope>
    <source>
        <strain evidence="3 4">NEG-M</strain>
    </source>
</reference>
<feature type="region of interest" description="Disordered" evidence="1">
    <location>
        <begin position="381"/>
        <end position="420"/>
    </location>
</feature>
<name>D2VC36_NAEGR</name>
<gene>
    <name evidence="3" type="ORF">NAEGRDRAFT_66433</name>
</gene>
<dbReference type="eggNOG" id="ENOG502S69M">
    <property type="taxonomic scope" value="Eukaryota"/>
</dbReference>
<proteinExistence type="predicted"/>
<evidence type="ECO:0000313" key="3">
    <source>
        <dbReference type="EMBL" id="EFC45589.1"/>
    </source>
</evidence>
<dbReference type="Pfam" id="PF04727">
    <property type="entry name" value="ELMO_CED12"/>
    <property type="match status" value="1"/>
</dbReference>
<dbReference type="VEuPathDB" id="AmoebaDB:NAEGRDRAFT_66433"/>
<evidence type="ECO:0000313" key="4">
    <source>
        <dbReference type="Proteomes" id="UP000006671"/>
    </source>
</evidence>
<evidence type="ECO:0000256" key="1">
    <source>
        <dbReference type="SAM" id="MobiDB-lite"/>
    </source>
</evidence>
<accession>D2VC36</accession>
<dbReference type="AlphaFoldDB" id="D2VC36"/>
<evidence type="ECO:0000259" key="2">
    <source>
        <dbReference type="PROSITE" id="PS51335"/>
    </source>
</evidence>
<dbReference type="EMBL" id="GG738862">
    <property type="protein sequence ID" value="EFC45589.1"/>
    <property type="molecule type" value="Genomic_DNA"/>
</dbReference>
<dbReference type="InterPro" id="IPR006816">
    <property type="entry name" value="ELMO_dom"/>
</dbReference>
<feature type="compositionally biased region" description="Polar residues" evidence="1">
    <location>
        <begin position="17"/>
        <end position="47"/>
    </location>
</feature>
<dbReference type="PANTHER" id="PTHR12771">
    <property type="entry name" value="ENGULFMENT AND CELL MOTILITY"/>
    <property type="match status" value="1"/>
</dbReference>
<dbReference type="PROSITE" id="PS51335">
    <property type="entry name" value="ELMO"/>
    <property type="match status" value="1"/>
</dbReference>
<dbReference type="RefSeq" id="XP_002678333.1">
    <property type="nucleotide sequence ID" value="XM_002678287.1"/>
</dbReference>
<dbReference type="GeneID" id="8858779"/>
<organism evidence="4">
    <name type="scientific">Naegleria gruberi</name>
    <name type="common">Amoeba</name>
    <dbReference type="NCBI Taxonomy" id="5762"/>
    <lineage>
        <taxon>Eukaryota</taxon>
        <taxon>Discoba</taxon>
        <taxon>Heterolobosea</taxon>
        <taxon>Tetramitia</taxon>
        <taxon>Eutetramitia</taxon>
        <taxon>Vahlkampfiidae</taxon>
        <taxon>Naegleria</taxon>
    </lineage>
</organism>
<feature type="compositionally biased region" description="Low complexity" evidence="1">
    <location>
        <begin position="390"/>
        <end position="412"/>
    </location>
</feature>